<keyword evidence="2" id="KW-0731">Sigma factor</keyword>
<evidence type="ECO:0000256" key="1">
    <source>
        <dbReference type="ARBA" id="ARBA00023015"/>
    </source>
</evidence>
<comment type="caution">
    <text evidence="5">The sequence shown here is derived from an EMBL/GenBank/DDBJ whole genome shotgun (WGS) entry which is preliminary data.</text>
</comment>
<dbReference type="InterPro" id="IPR013249">
    <property type="entry name" value="RNA_pol_sigma70_r4_t2"/>
</dbReference>
<reference evidence="5 6" key="1">
    <citation type="submission" date="2020-08" db="EMBL/GenBank/DDBJ databases">
        <title>Genomic Encyclopedia of Type Strains, Phase III (KMG-III): the genomes of soil and plant-associated and newly described type strains.</title>
        <authorList>
            <person name="Whitman W."/>
        </authorList>
    </citation>
    <scope>NUCLEOTIDE SEQUENCE [LARGE SCALE GENOMIC DNA]</scope>
    <source>
        <strain evidence="5 6">CECT 7015</strain>
    </source>
</reference>
<name>A0A839UJK7_9HYPH</name>
<accession>A0A839UJK7</accession>
<dbReference type="CDD" id="cd06171">
    <property type="entry name" value="Sigma70_r4"/>
    <property type="match status" value="1"/>
</dbReference>
<dbReference type="GO" id="GO:0016987">
    <property type="term" value="F:sigma factor activity"/>
    <property type="evidence" value="ECO:0007669"/>
    <property type="project" value="UniProtKB-KW"/>
</dbReference>
<evidence type="ECO:0000313" key="5">
    <source>
        <dbReference type="EMBL" id="MBB3149070.1"/>
    </source>
</evidence>
<evidence type="ECO:0000256" key="3">
    <source>
        <dbReference type="ARBA" id="ARBA00023163"/>
    </source>
</evidence>
<evidence type="ECO:0000256" key="2">
    <source>
        <dbReference type="ARBA" id="ARBA00023082"/>
    </source>
</evidence>
<organism evidence="5 6">
    <name type="scientific">Phyllobacterium trifolii</name>
    <dbReference type="NCBI Taxonomy" id="300193"/>
    <lineage>
        <taxon>Bacteria</taxon>
        <taxon>Pseudomonadati</taxon>
        <taxon>Pseudomonadota</taxon>
        <taxon>Alphaproteobacteria</taxon>
        <taxon>Hyphomicrobiales</taxon>
        <taxon>Phyllobacteriaceae</taxon>
        <taxon>Phyllobacterium</taxon>
    </lineage>
</organism>
<dbReference type="Proteomes" id="UP000554520">
    <property type="component" value="Unassembled WGS sequence"/>
</dbReference>
<dbReference type="GO" id="GO:0006352">
    <property type="term" value="P:DNA-templated transcription initiation"/>
    <property type="evidence" value="ECO:0007669"/>
    <property type="project" value="InterPro"/>
</dbReference>
<keyword evidence="1" id="KW-0805">Transcription regulation</keyword>
<dbReference type="SUPFAM" id="SSF88659">
    <property type="entry name" value="Sigma3 and sigma4 domains of RNA polymerase sigma factors"/>
    <property type="match status" value="1"/>
</dbReference>
<dbReference type="PANTHER" id="PTHR43133:SF25">
    <property type="entry name" value="RNA POLYMERASE SIGMA FACTOR RFAY-RELATED"/>
    <property type="match status" value="1"/>
</dbReference>
<proteinExistence type="predicted"/>
<gene>
    <name evidence="5" type="ORF">FHS21_005519</name>
</gene>
<keyword evidence="6" id="KW-1185">Reference proteome</keyword>
<evidence type="ECO:0000259" key="4">
    <source>
        <dbReference type="Pfam" id="PF08281"/>
    </source>
</evidence>
<dbReference type="GO" id="GO:0003677">
    <property type="term" value="F:DNA binding"/>
    <property type="evidence" value="ECO:0007669"/>
    <property type="project" value="InterPro"/>
</dbReference>
<dbReference type="Gene3D" id="1.10.1740.10">
    <property type="match status" value="1"/>
</dbReference>
<dbReference type="InterPro" id="IPR039425">
    <property type="entry name" value="RNA_pol_sigma-70-like"/>
</dbReference>
<dbReference type="PANTHER" id="PTHR43133">
    <property type="entry name" value="RNA POLYMERASE ECF-TYPE SIGMA FACTO"/>
    <property type="match status" value="1"/>
</dbReference>
<dbReference type="EMBL" id="JACHXN010000026">
    <property type="protein sequence ID" value="MBB3149070.1"/>
    <property type="molecule type" value="Genomic_DNA"/>
</dbReference>
<protein>
    <submittedName>
        <fullName evidence="5">RNA polymerase sigma-70 factor (ECF subfamily)</fullName>
    </submittedName>
</protein>
<dbReference type="InterPro" id="IPR013324">
    <property type="entry name" value="RNA_pol_sigma_r3/r4-like"/>
</dbReference>
<dbReference type="Pfam" id="PF08281">
    <property type="entry name" value="Sigma70_r4_2"/>
    <property type="match status" value="1"/>
</dbReference>
<feature type="domain" description="RNA polymerase sigma factor 70 region 4 type 2" evidence="4">
    <location>
        <begin position="87"/>
        <end position="137"/>
    </location>
</feature>
<dbReference type="RefSeq" id="WP_112532635.1">
    <property type="nucleotide sequence ID" value="NZ_JACHXN010000026.1"/>
</dbReference>
<evidence type="ECO:0000313" key="6">
    <source>
        <dbReference type="Proteomes" id="UP000554520"/>
    </source>
</evidence>
<keyword evidence="3" id="KW-0804">Transcription</keyword>
<dbReference type="InterPro" id="IPR036388">
    <property type="entry name" value="WH-like_DNA-bd_sf"/>
</dbReference>
<dbReference type="Gene3D" id="1.10.10.10">
    <property type="entry name" value="Winged helix-like DNA-binding domain superfamily/Winged helix DNA-binding domain"/>
    <property type="match status" value="1"/>
</dbReference>
<dbReference type="AlphaFoldDB" id="A0A839UJK7"/>
<sequence>MTDEREIRADLSQCLGRLWRFGMILSFRSDVALALVEATCVHALEHAPLLIGSSRLDCWLFSTLHSIWQTKVTIRDENSEMRVMDNAVLRRVTALPDEYRAAVFLAYVEDMSYPEVAEVLVVPISTVISRLAAARVMLAESADIAKAPGFAETPILVDRPA</sequence>